<dbReference type="PROSITE" id="PS50088">
    <property type="entry name" value="ANK_REPEAT"/>
    <property type="match status" value="1"/>
</dbReference>
<proteinExistence type="predicted"/>
<dbReference type="FunFam" id="3.30.1370.210:FF:000009">
    <property type="entry name" value="Zinc finger CCCH domain-containing protein 66"/>
    <property type="match status" value="1"/>
</dbReference>
<dbReference type="PROSITE" id="PS50297">
    <property type="entry name" value="ANK_REP_REGION"/>
    <property type="match status" value="1"/>
</dbReference>
<keyword evidence="1 7" id="KW-0479">Metal-binding</keyword>
<evidence type="ECO:0000256" key="5">
    <source>
        <dbReference type="ARBA" id="ARBA00023125"/>
    </source>
</evidence>
<dbReference type="InterPro" id="IPR045234">
    <property type="entry name" value="Unkempt-like"/>
</dbReference>
<organism evidence="10 11">
    <name type="scientific">Carnegiea gigantea</name>
    <dbReference type="NCBI Taxonomy" id="171969"/>
    <lineage>
        <taxon>Eukaryota</taxon>
        <taxon>Viridiplantae</taxon>
        <taxon>Streptophyta</taxon>
        <taxon>Embryophyta</taxon>
        <taxon>Tracheophyta</taxon>
        <taxon>Spermatophyta</taxon>
        <taxon>Magnoliopsida</taxon>
        <taxon>eudicotyledons</taxon>
        <taxon>Gunneridae</taxon>
        <taxon>Pentapetalae</taxon>
        <taxon>Caryophyllales</taxon>
        <taxon>Cactineae</taxon>
        <taxon>Cactaceae</taxon>
        <taxon>Cactoideae</taxon>
        <taxon>Echinocereeae</taxon>
        <taxon>Carnegiea</taxon>
    </lineage>
</organism>
<evidence type="ECO:0000313" key="10">
    <source>
        <dbReference type="EMBL" id="KAJ8437941.1"/>
    </source>
</evidence>
<dbReference type="InterPro" id="IPR002110">
    <property type="entry name" value="Ankyrin_rpt"/>
</dbReference>
<dbReference type="SMART" id="SM00248">
    <property type="entry name" value="ANK"/>
    <property type="match status" value="3"/>
</dbReference>
<evidence type="ECO:0000259" key="9">
    <source>
        <dbReference type="PROSITE" id="PS50103"/>
    </source>
</evidence>
<feature type="compositionally biased region" description="Low complexity" evidence="8">
    <location>
        <begin position="397"/>
        <end position="417"/>
    </location>
</feature>
<dbReference type="GO" id="GO:0008270">
    <property type="term" value="F:zinc ion binding"/>
    <property type="evidence" value="ECO:0007669"/>
    <property type="project" value="UniProtKB-KW"/>
</dbReference>
<dbReference type="InterPro" id="IPR057444">
    <property type="entry name" value="Znf-CCCH_AtC3H23-like"/>
</dbReference>
<feature type="repeat" description="ANK" evidence="6">
    <location>
        <begin position="131"/>
        <end position="166"/>
    </location>
</feature>
<dbReference type="PANTHER" id="PTHR14493">
    <property type="entry name" value="UNKEMPT FAMILY MEMBER"/>
    <property type="match status" value="1"/>
</dbReference>
<evidence type="ECO:0000256" key="3">
    <source>
        <dbReference type="ARBA" id="ARBA00022771"/>
    </source>
</evidence>
<keyword evidence="4 7" id="KW-0862">Zinc</keyword>
<reference evidence="10" key="1">
    <citation type="submission" date="2022-04" db="EMBL/GenBank/DDBJ databases">
        <title>Carnegiea gigantea Genome sequencing and assembly v2.</title>
        <authorList>
            <person name="Copetti D."/>
            <person name="Sanderson M.J."/>
            <person name="Burquez A."/>
            <person name="Wojciechowski M.F."/>
        </authorList>
    </citation>
    <scope>NUCLEOTIDE SEQUENCE</scope>
    <source>
        <strain evidence="10">SGP5-SGP5p</strain>
        <tissue evidence="10">Aerial part</tissue>
    </source>
</reference>
<feature type="region of interest" description="Disordered" evidence="8">
    <location>
        <begin position="397"/>
        <end position="418"/>
    </location>
</feature>
<protein>
    <recommendedName>
        <fullName evidence="9">C3H1-type domain-containing protein</fullName>
    </recommendedName>
</protein>
<dbReference type="AlphaFoldDB" id="A0A9Q1QDW5"/>
<dbReference type="SUPFAM" id="SSF48403">
    <property type="entry name" value="Ankyrin repeat"/>
    <property type="match status" value="1"/>
</dbReference>
<dbReference type="PANTHER" id="PTHR14493:SF87">
    <property type="entry name" value="ZINC FINGER CCCH DOMAIN-CONTAINING PROTEIN 66"/>
    <property type="match status" value="1"/>
</dbReference>
<dbReference type="PROSITE" id="PS50103">
    <property type="entry name" value="ZF_C3H1"/>
    <property type="match status" value="1"/>
</dbReference>
<evidence type="ECO:0000256" key="6">
    <source>
        <dbReference type="PROSITE-ProRule" id="PRU00023"/>
    </source>
</evidence>
<keyword evidence="6" id="KW-0040">ANK repeat</keyword>
<keyword evidence="2" id="KW-0677">Repeat</keyword>
<evidence type="ECO:0000256" key="1">
    <source>
        <dbReference type="ARBA" id="ARBA00022723"/>
    </source>
</evidence>
<evidence type="ECO:0000256" key="2">
    <source>
        <dbReference type="ARBA" id="ARBA00022737"/>
    </source>
</evidence>
<dbReference type="Gene3D" id="1.25.40.20">
    <property type="entry name" value="Ankyrin repeat-containing domain"/>
    <property type="match status" value="1"/>
</dbReference>
<feature type="zinc finger region" description="C3H1-type" evidence="7">
    <location>
        <begin position="304"/>
        <end position="326"/>
    </location>
</feature>
<accession>A0A9Q1QDW5</accession>
<keyword evidence="5" id="KW-0238">DNA-binding</keyword>
<dbReference type="SMART" id="SM00356">
    <property type="entry name" value="ZnF_C3H1"/>
    <property type="match status" value="2"/>
</dbReference>
<dbReference type="GO" id="GO:0003677">
    <property type="term" value="F:DNA binding"/>
    <property type="evidence" value="ECO:0007669"/>
    <property type="project" value="UniProtKB-KW"/>
</dbReference>
<comment type="caution">
    <text evidence="10">The sequence shown here is derived from an EMBL/GenBank/DDBJ whole genome shotgun (WGS) entry which is preliminary data.</text>
</comment>
<name>A0A9Q1QDW5_9CARY</name>
<dbReference type="GO" id="GO:0006355">
    <property type="term" value="P:regulation of DNA-templated transcription"/>
    <property type="evidence" value="ECO:0007669"/>
    <property type="project" value="UniProtKB-ARBA"/>
</dbReference>
<sequence>MIRSITIRGRERSKRTLISMCSGSKRQVSPSEVIMEVEVHEKGSVGVNHCSSLLLEFSATDDLEGFKHLVEEEGHDVDEVGIWYGRKIGSKKMGFEERTPLMIASMFGSKDVLNYILRKGGVDVNRACGSDGATALHCAAAGGSPYAHEAIKLLVDSSADVNRVDANGNRPADVIAPWFDSSSKSKSKALETLLKKGSVDEEACLAFDQVEQLEEKQHQQEASSPKSFNDGNRNGSEKKEYPIDPSLPDIKNGIYGTDEFRMYAFKIKPCSRAYSHDWTECPFVHPGENARRRDPRKYHYSCVPCPEFRKGACLKGDACEYAHGIFECWLHPAQYRTRLCKDETNCTRRVCFFAHKPEQLRPLYASTGSGVPSPRSYSSSANAFDVAPISPLGLGSPSMLMPSTSTPPLTPTGASSPVGGASPWPNHLKITPPALQLPNSRLKAALSARDMNFEAELQKHQLLGELGGLSLCSPSSWSSPNGALAFAASGDQVGDLGRLGSLKPTNLDHMFVTLTSDPSLLAQVQTLQMNRQQLRSSYSFGMPSSPVRAPSFGIDPCGSPVSNSRLSAFANRSQSFIERGGVSLVSNGGLPSPASSDANMVMPPHLSDWGSPDGKVDWGVQGDELNKLRKSASFGFRSNGTHIGGNPTSSKNFSDEPDISWVHSVVKDAPTATSAQLGFEEQLNQQYHLNDNGSKMISPWVEQLYMEQEPMAA</sequence>
<dbReference type="InterPro" id="IPR036770">
    <property type="entry name" value="Ankyrin_rpt-contain_sf"/>
</dbReference>
<dbReference type="Pfam" id="PF25512">
    <property type="entry name" value="zf-CCCH_AtC3H23"/>
    <property type="match status" value="1"/>
</dbReference>
<dbReference type="Gene3D" id="3.30.1370.210">
    <property type="match status" value="1"/>
</dbReference>
<evidence type="ECO:0000256" key="4">
    <source>
        <dbReference type="ARBA" id="ARBA00022833"/>
    </source>
</evidence>
<evidence type="ECO:0000256" key="8">
    <source>
        <dbReference type="SAM" id="MobiDB-lite"/>
    </source>
</evidence>
<dbReference type="Proteomes" id="UP001153076">
    <property type="component" value="Unassembled WGS sequence"/>
</dbReference>
<keyword evidence="3 7" id="KW-0863">Zinc-finger</keyword>
<gene>
    <name evidence="10" type="ORF">Cgig2_031457</name>
</gene>
<evidence type="ECO:0000256" key="7">
    <source>
        <dbReference type="PROSITE-ProRule" id="PRU00723"/>
    </source>
</evidence>
<dbReference type="EMBL" id="JAKOGI010000275">
    <property type="protein sequence ID" value="KAJ8437941.1"/>
    <property type="molecule type" value="Genomic_DNA"/>
</dbReference>
<feature type="compositionally biased region" description="Polar residues" evidence="8">
    <location>
        <begin position="220"/>
        <end position="234"/>
    </location>
</feature>
<keyword evidence="11" id="KW-1185">Reference proteome</keyword>
<dbReference type="InterPro" id="IPR000571">
    <property type="entry name" value="Znf_CCCH"/>
</dbReference>
<feature type="region of interest" description="Disordered" evidence="8">
    <location>
        <begin position="214"/>
        <end position="245"/>
    </location>
</feature>
<evidence type="ECO:0000313" key="11">
    <source>
        <dbReference type="Proteomes" id="UP001153076"/>
    </source>
</evidence>
<dbReference type="Pfam" id="PF12796">
    <property type="entry name" value="Ank_2"/>
    <property type="match status" value="1"/>
</dbReference>
<feature type="domain" description="C3H1-type" evidence="9">
    <location>
        <begin position="304"/>
        <end position="326"/>
    </location>
</feature>
<dbReference type="OrthoDB" id="410307at2759"/>